<evidence type="ECO:0000256" key="1">
    <source>
        <dbReference type="ARBA" id="ARBA00022448"/>
    </source>
</evidence>
<dbReference type="PANTHER" id="PTHR30097">
    <property type="entry name" value="CATION EFFLUX SYSTEM PROTEIN CUSB"/>
    <property type="match status" value="1"/>
</dbReference>
<evidence type="ECO:0000259" key="5">
    <source>
        <dbReference type="Pfam" id="PF13115"/>
    </source>
</evidence>
<protein>
    <submittedName>
        <fullName evidence="8">Membrane fusion protein, Cu(I)/Ag(I) efflux system</fullName>
    </submittedName>
</protein>
<dbReference type="EMBL" id="LT670846">
    <property type="protein sequence ID" value="SHK27624.1"/>
    <property type="molecule type" value="Genomic_DNA"/>
</dbReference>
<feature type="domain" description="CusB-like beta-barrel" evidence="6">
    <location>
        <begin position="303"/>
        <end position="370"/>
    </location>
</feature>
<organism evidence="8 9">
    <name type="scientific">Thermocrinis minervae</name>
    <dbReference type="NCBI Taxonomy" id="381751"/>
    <lineage>
        <taxon>Bacteria</taxon>
        <taxon>Pseudomonadati</taxon>
        <taxon>Aquificota</taxon>
        <taxon>Aquificia</taxon>
        <taxon>Aquificales</taxon>
        <taxon>Aquificaceae</taxon>
        <taxon>Thermocrinis</taxon>
    </lineage>
</organism>
<dbReference type="AlphaFoldDB" id="A0A1M6R593"/>
<evidence type="ECO:0000313" key="9">
    <source>
        <dbReference type="Proteomes" id="UP000189810"/>
    </source>
</evidence>
<dbReference type="FunFam" id="2.40.420.20:FF:000003">
    <property type="entry name" value="Cation efflux system protein cusB"/>
    <property type="match status" value="1"/>
</dbReference>
<dbReference type="GO" id="GO:0060003">
    <property type="term" value="P:copper ion export"/>
    <property type="evidence" value="ECO:0007669"/>
    <property type="project" value="TreeGrafter"/>
</dbReference>
<dbReference type="Pfam" id="PF13115">
    <property type="entry name" value="YtkA"/>
    <property type="match status" value="1"/>
</dbReference>
<evidence type="ECO:0000256" key="3">
    <source>
        <dbReference type="ARBA" id="ARBA00023065"/>
    </source>
</evidence>
<keyword evidence="4" id="KW-0812">Transmembrane</keyword>
<dbReference type="Proteomes" id="UP000189810">
    <property type="component" value="Chromosome I"/>
</dbReference>
<keyword evidence="1" id="KW-0813">Transport</keyword>
<dbReference type="InterPro" id="IPR058649">
    <property type="entry name" value="CzcB_C"/>
</dbReference>
<evidence type="ECO:0000313" key="8">
    <source>
        <dbReference type="EMBL" id="SHK27624.1"/>
    </source>
</evidence>
<feature type="domain" description="CzcB-like C-terminal circularly permuted SH3-like" evidence="7">
    <location>
        <begin position="381"/>
        <end position="441"/>
    </location>
</feature>
<reference evidence="8 9" key="1">
    <citation type="submission" date="2016-11" db="EMBL/GenBank/DDBJ databases">
        <authorList>
            <person name="Jaros S."/>
            <person name="Januszkiewicz K."/>
            <person name="Wedrychowicz H."/>
        </authorList>
    </citation>
    <scope>NUCLEOTIDE SEQUENCE [LARGE SCALE GENOMIC DNA]</scope>
    <source>
        <strain evidence="8 9">DSM 19557</strain>
    </source>
</reference>
<keyword evidence="4" id="KW-0472">Membrane</keyword>
<dbReference type="InterPro" id="IPR058792">
    <property type="entry name" value="Beta-barrel_RND_2"/>
</dbReference>
<sequence length="463" mass="51622">MKCCENGGNTSTKKWVFLTLMILVIALGSLFVYQQLKHRTADQSLGTPLFTLEDQGVKVEVFSKKGSIDVGKQDLTIRVSGGDLKSLYLYMPPMPGMGEMREDATIQKVSDGVYNATLNVSMAGSWQLFVQVDGKVLKKDISVPFAGQRTAVDDQSQIVVNTKAMQLIGIQTHEVSYMDLSESFSVVGYVSYDLSHVHQITLRSDAWVLDTFSRFEGELVKRGTPLMKVLSPEVRIAQEELNLAKSLGRQDIERLSKEKLSYLHAGQVVTSPVNGLILEKKVNPGGFLKAGEVAYTLVDLSNLWVVAEVPLEFSSYLKKGMKVLVKPVGEEKLYEGRVDYIFPVADKEARTVKARISLRGASLKINQLVEVIFETQPVRVLAVPESAVVDTGRRQVVFVQKGEGMYEPRQIKLGRRFQDYYEVLDGLSEGERVVVKGTFFLDSEAQIKGLYGGEEKSHEHHHH</sequence>
<keyword evidence="9" id="KW-1185">Reference proteome</keyword>
<dbReference type="Pfam" id="PF25954">
    <property type="entry name" value="Beta-barrel_RND_2"/>
    <property type="match status" value="1"/>
</dbReference>
<dbReference type="PANTHER" id="PTHR30097:SF4">
    <property type="entry name" value="SLR6042 PROTEIN"/>
    <property type="match status" value="1"/>
</dbReference>
<keyword evidence="4" id="KW-1133">Transmembrane helix</keyword>
<dbReference type="GO" id="GO:0015679">
    <property type="term" value="P:plasma membrane copper ion transport"/>
    <property type="evidence" value="ECO:0007669"/>
    <property type="project" value="TreeGrafter"/>
</dbReference>
<evidence type="ECO:0000256" key="4">
    <source>
        <dbReference type="SAM" id="Phobius"/>
    </source>
</evidence>
<dbReference type="OrthoDB" id="9765657at2"/>
<dbReference type="InterPro" id="IPR051909">
    <property type="entry name" value="MFP_Cation_Efflux"/>
</dbReference>
<evidence type="ECO:0000256" key="2">
    <source>
        <dbReference type="ARBA" id="ARBA00022729"/>
    </source>
</evidence>
<accession>A0A1M6R593</accession>
<feature type="domain" description="YtkA-like" evidence="5">
    <location>
        <begin position="79"/>
        <end position="128"/>
    </location>
</feature>
<dbReference type="Gene3D" id="2.40.30.170">
    <property type="match status" value="1"/>
</dbReference>
<gene>
    <name evidence="8" type="ORF">SAMN05444391_0518</name>
</gene>
<dbReference type="InterPro" id="IPR032693">
    <property type="entry name" value="YtkA-like_dom"/>
</dbReference>
<keyword evidence="2" id="KW-0732">Signal</keyword>
<evidence type="ECO:0000259" key="6">
    <source>
        <dbReference type="Pfam" id="PF25954"/>
    </source>
</evidence>
<keyword evidence="3" id="KW-0406">Ion transport</keyword>
<dbReference type="STRING" id="381751.SAMN05444391_0518"/>
<evidence type="ECO:0000259" key="7">
    <source>
        <dbReference type="Pfam" id="PF25975"/>
    </source>
</evidence>
<name>A0A1M6R593_9AQUI</name>
<feature type="transmembrane region" description="Helical" evidence="4">
    <location>
        <begin position="15"/>
        <end position="33"/>
    </location>
</feature>
<proteinExistence type="predicted"/>
<dbReference type="GO" id="GO:0030313">
    <property type="term" value="C:cell envelope"/>
    <property type="evidence" value="ECO:0007669"/>
    <property type="project" value="TreeGrafter"/>
</dbReference>
<dbReference type="RefSeq" id="WP_079653684.1">
    <property type="nucleotide sequence ID" value="NZ_LT670846.1"/>
</dbReference>
<dbReference type="Pfam" id="PF25975">
    <property type="entry name" value="CzcB_C"/>
    <property type="match status" value="1"/>
</dbReference>
<dbReference type="Gene3D" id="2.40.420.20">
    <property type="match status" value="1"/>
</dbReference>